<dbReference type="AlphaFoldDB" id="A0A2K8NQR2"/>
<proteinExistence type="predicted"/>
<gene>
    <name evidence="1" type="ORF">EFREU_v1c00970</name>
</gene>
<name>A0A2K8NQR2_9MOLU</name>
<dbReference type="KEGG" id="efr:EFREU_v1c00970"/>
<evidence type="ECO:0000313" key="2">
    <source>
        <dbReference type="Proteomes" id="UP000232222"/>
    </source>
</evidence>
<dbReference type="EMBL" id="CP024962">
    <property type="protein sequence ID" value="ATZ16124.1"/>
    <property type="molecule type" value="Genomic_DNA"/>
</dbReference>
<organism evidence="1 2">
    <name type="scientific">Entomoplasma freundtii</name>
    <dbReference type="NCBI Taxonomy" id="74700"/>
    <lineage>
        <taxon>Bacteria</taxon>
        <taxon>Bacillati</taxon>
        <taxon>Mycoplasmatota</taxon>
        <taxon>Mollicutes</taxon>
        <taxon>Entomoplasmatales</taxon>
        <taxon>Entomoplasmataceae</taxon>
        <taxon>Entomoplasma</taxon>
    </lineage>
</organism>
<reference evidence="1 2" key="1">
    <citation type="submission" date="2017-11" db="EMBL/GenBank/DDBJ databases">
        <title>Genome sequence of Entomoplasma freundtii BARC 318 (ATCC 51999).</title>
        <authorList>
            <person name="Lo W.-S."/>
            <person name="Gasparich G.E."/>
            <person name="Kuo C.-H."/>
        </authorList>
    </citation>
    <scope>NUCLEOTIDE SEQUENCE [LARGE SCALE GENOMIC DNA]</scope>
    <source>
        <strain evidence="1 2">BARC 318</strain>
    </source>
</reference>
<keyword evidence="2" id="KW-1185">Reference proteome</keyword>
<protein>
    <submittedName>
        <fullName evidence="1">Uncharacterized protein</fullName>
    </submittedName>
</protein>
<accession>A0A2K8NQR2</accession>
<dbReference type="Proteomes" id="UP000232222">
    <property type="component" value="Chromosome"/>
</dbReference>
<evidence type="ECO:0000313" key="1">
    <source>
        <dbReference type="EMBL" id="ATZ16124.1"/>
    </source>
</evidence>
<dbReference type="OrthoDB" id="9972179at2"/>
<sequence>MSYRTIEQQLKKNEWIHNFQQESILDQLIQEASEILPRGRQIISLTYGNQVKSNGTLSEIWWVILLTNREIILVESLLDDEKWRGTPKMVNFDDIKIINGKRSKGNSQILRINIVTNNQSWTFETLDLDSGLHFVDQAETLIVEGFHDLAAVLKTQEFNDLEIIDERKKSKKHHKIFNYFFNFNSLLKSTPSLRALFLASQIAWLVCNIIYVALWGANKLDAGAALGLGLVMVIFNLLSIVWVLANIVNVWEKHTITPLAHRLFLLEGLLIMLFITSILISVNSLTAPTFAVIGLFTSLYVLVEVSLELVKGIREIDNPEKEHEKNFPSKSH</sequence>
<dbReference type="RefSeq" id="WP_100609086.1">
    <property type="nucleotide sequence ID" value="NZ_CP024962.1"/>
</dbReference>